<keyword evidence="5 7" id="KW-0648">Protein biosynthesis</keyword>
<dbReference type="Pfam" id="PF01425">
    <property type="entry name" value="Amidase"/>
    <property type="match status" value="1"/>
</dbReference>
<accession>A0A2T9X1L7</accession>
<name>A0A2T9X1L7_9CREN</name>
<dbReference type="InterPro" id="IPR023631">
    <property type="entry name" value="Amidase_dom"/>
</dbReference>
<dbReference type="SUPFAM" id="SSF75304">
    <property type="entry name" value="Amidase signature (AS) enzymes"/>
    <property type="match status" value="1"/>
</dbReference>
<evidence type="ECO:0000256" key="4">
    <source>
        <dbReference type="ARBA" id="ARBA00022840"/>
    </source>
</evidence>
<keyword evidence="9" id="KW-0808">Transferase</keyword>
<dbReference type="PANTHER" id="PTHR11895:SF7">
    <property type="entry name" value="GLUTAMYL-TRNA(GLN) AMIDOTRANSFERASE SUBUNIT A, MITOCHONDRIAL"/>
    <property type="match status" value="1"/>
</dbReference>
<gene>
    <name evidence="7 9" type="primary">gatA</name>
    <name evidence="9" type="ORF">DDW13_09365</name>
</gene>
<sequence>MISKLVEDLKNGNLDPEEYVAKTFERINKLDKKINAFITLRDEEEVKKEVKESIKRGGKLAGVLIAVKDVISTKGIRTTCASKMLSDYIPPYDATVIEKLKNEGAVILGKTNMDEFAMGSTTETSYFGPTRNPWDLERTPGGSSGGSGAALAAGYVDLALGSDTGGSIRAPAAFTATFGLKPSYGTVSRYGLIAYANSLEQIGPMAKNAEDLGLLYSIIAGEDDKDATTIKYSVDNPPGEIPIKGIKIGVLSDILEMSDKSVVSVIRTAIDKLSSEGAIIEETKLGYAEYALPAYYIIAMSEASSNLARYDGVRYGYSKHFEGNWIETFSKNRGEGFGMEVKRRILLGSFILSAGYYEEYYIKALKVRRLIKNSLDQLFSKYDVLLSPTMPVLPPKIGEVINDPIKMYAMDVNTVIANLAAVPAISIPAGFYNNLPVGLQMMGRYLSDTMLIGISINIEKILNMHDLTAPIV</sequence>
<keyword evidence="2 7" id="KW-0436">Ligase</keyword>
<evidence type="ECO:0000256" key="5">
    <source>
        <dbReference type="ARBA" id="ARBA00022917"/>
    </source>
</evidence>
<dbReference type="InterPro" id="IPR020556">
    <property type="entry name" value="Amidase_CS"/>
</dbReference>
<evidence type="ECO:0000256" key="3">
    <source>
        <dbReference type="ARBA" id="ARBA00022741"/>
    </source>
</evidence>
<evidence type="ECO:0000313" key="10">
    <source>
        <dbReference type="Proteomes" id="UP000245638"/>
    </source>
</evidence>
<reference evidence="9 10" key="1">
    <citation type="journal article" date="2015" name="Appl. Environ. Microbiol.">
        <title>Nanoarchaeota, Their Sulfolobales Host, and Nanoarchaeota Virus Distribution across Yellowstone National Park Hot Springs.</title>
        <authorList>
            <person name="Munson-McGee J.H."/>
            <person name="Field E.K."/>
            <person name="Bateson M."/>
            <person name="Rooney C."/>
            <person name="Stepanauskas R."/>
            <person name="Young M.J."/>
        </authorList>
    </citation>
    <scope>NUCLEOTIDE SEQUENCE [LARGE SCALE GENOMIC DNA]</scope>
    <source>
        <strain evidence="9">SCGC AC-742_N10</strain>
    </source>
</reference>
<feature type="active site" description="Charge relay system" evidence="7">
    <location>
        <position position="68"/>
    </location>
</feature>
<evidence type="ECO:0000259" key="8">
    <source>
        <dbReference type="Pfam" id="PF01425"/>
    </source>
</evidence>
<dbReference type="HAMAP" id="MF_00120">
    <property type="entry name" value="GatA"/>
    <property type="match status" value="1"/>
</dbReference>
<dbReference type="PROSITE" id="PS00571">
    <property type="entry name" value="AMIDASES"/>
    <property type="match status" value="1"/>
</dbReference>
<dbReference type="AlphaFoldDB" id="A0A2T9X1L7"/>
<dbReference type="EMBL" id="QEFD01000236">
    <property type="protein sequence ID" value="PVU73952.1"/>
    <property type="molecule type" value="Genomic_DNA"/>
</dbReference>
<dbReference type="GO" id="GO:0016740">
    <property type="term" value="F:transferase activity"/>
    <property type="evidence" value="ECO:0007669"/>
    <property type="project" value="UniProtKB-KW"/>
</dbReference>
<dbReference type="PANTHER" id="PTHR11895">
    <property type="entry name" value="TRANSAMIDASE"/>
    <property type="match status" value="1"/>
</dbReference>
<dbReference type="InterPro" id="IPR004412">
    <property type="entry name" value="GatA"/>
</dbReference>
<dbReference type="GO" id="GO:0005524">
    <property type="term" value="F:ATP binding"/>
    <property type="evidence" value="ECO:0007669"/>
    <property type="project" value="UniProtKB-KW"/>
</dbReference>
<dbReference type="EC" id="6.3.5.7" evidence="7"/>
<dbReference type="Gene3D" id="3.90.1300.10">
    <property type="entry name" value="Amidase signature (AS) domain"/>
    <property type="match status" value="1"/>
</dbReference>
<comment type="catalytic activity">
    <reaction evidence="6 7">
        <text>L-glutamyl-tRNA(Gln) + L-glutamine + ATP + H2O = L-glutaminyl-tRNA(Gln) + L-glutamate + ADP + phosphate + H(+)</text>
        <dbReference type="Rhea" id="RHEA:17521"/>
        <dbReference type="Rhea" id="RHEA-COMP:9681"/>
        <dbReference type="Rhea" id="RHEA-COMP:9684"/>
        <dbReference type="ChEBI" id="CHEBI:15377"/>
        <dbReference type="ChEBI" id="CHEBI:15378"/>
        <dbReference type="ChEBI" id="CHEBI:29985"/>
        <dbReference type="ChEBI" id="CHEBI:30616"/>
        <dbReference type="ChEBI" id="CHEBI:43474"/>
        <dbReference type="ChEBI" id="CHEBI:58359"/>
        <dbReference type="ChEBI" id="CHEBI:78520"/>
        <dbReference type="ChEBI" id="CHEBI:78521"/>
        <dbReference type="ChEBI" id="CHEBI:456216"/>
        <dbReference type="EC" id="6.3.5.7"/>
    </reaction>
</comment>
<evidence type="ECO:0000313" key="9">
    <source>
        <dbReference type="EMBL" id="PVU73952.1"/>
    </source>
</evidence>
<organism evidence="9 10">
    <name type="scientific">Acidianus hospitalis</name>
    <dbReference type="NCBI Taxonomy" id="563177"/>
    <lineage>
        <taxon>Archaea</taxon>
        <taxon>Thermoproteota</taxon>
        <taxon>Thermoprotei</taxon>
        <taxon>Sulfolobales</taxon>
        <taxon>Sulfolobaceae</taxon>
        <taxon>Acidianus</taxon>
    </lineage>
</organism>
<dbReference type="GO" id="GO:0006412">
    <property type="term" value="P:translation"/>
    <property type="evidence" value="ECO:0007669"/>
    <property type="project" value="UniProtKB-UniRule"/>
</dbReference>
<comment type="subunit">
    <text evidence="7">Heterotrimer of A, B and C subunits.</text>
</comment>
<comment type="function">
    <text evidence="7">Allows the formation of correctly charged Gln-tRNA(Gln) through the transamidation of misacylated Glu-tRNA(Gln) in organisms which lack glutaminyl-tRNA synthetase. The reaction takes place in the presence of glutamine and ATP through an activated gamma-phospho-Glu-tRNA(Gln).</text>
</comment>
<feature type="active site" description="Acyl-ester intermediate" evidence="7">
    <location>
        <position position="167"/>
    </location>
</feature>
<evidence type="ECO:0000256" key="1">
    <source>
        <dbReference type="ARBA" id="ARBA00008069"/>
    </source>
</evidence>
<feature type="active site" description="Charge relay system" evidence="7">
    <location>
        <position position="143"/>
    </location>
</feature>
<evidence type="ECO:0000256" key="7">
    <source>
        <dbReference type="HAMAP-Rule" id="MF_00120"/>
    </source>
</evidence>
<keyword evidence="4 7" id="KW-0067">ATP-binding</keyword>
<dbReference type="InterPro" id="IPR000120">
    <property type="entry name" value="Amidase"/>
</dbReference>
<proteinExistence type="inferred from homology"/>
<evidence type="ECO:0000256" key="6">
    <source>
        <dbReference type="ARBA" id="ARBA00047407"/>
    </source>
</evidence>
<dbReference type="GO" id="GO:0030956">
    <property type="term" value="C:glutamyl-tRNA(Gln) amidotransferase complex"/>
    <property type="evidence" value="ECO:0007669"/>
    <property type="project" value="InterPro"/>
</dbReference>
<keyword evidence="3 7" id="KW-0547">Nucleotide-binding</keyword>
<dbReference type="GO" id="GO:0050567">
    <property type="term" value="F:glutaminyl-tRNA synthase (glutamine-hydrolyzing) activity"/>
    <property type="evidence" value="ECO:0007669"/>
    <property type="project" value="UniProtKB-UniRule"/>
</dbReference>
<protein>
    <recommendedName>
        <fullName evidence="7">Glutamyl-tRNA(Gln) amidotransferase subunit A</fullName>
        <shortName evidence="7">Glu-ADT subunit A</shortName>
        <ecNumber evidence="7">6.3.5.7</ecNumber>
    </recommendedName>
</protein>
<dbReference type="NCBIfam" id="TIGR00132">
    <property type="entry name" value="gatA"/>
    <property type="match status" value="1"/>
</dbReference>
<comment type="caution">
    <text evidence="9">The sequence shown here is derived from an EMBL/GenBank/DDBJ whole genome shotgun (WGS) entry which is preliminary data.</text>
</comment>
<dbReference type="Proteomes" id="UP000245638">
    <property type="component" value="Unassembled WGS sequence"/>
</dbReference>
<evidence type="ECO:0000256" key="2">
    <source>
        <dbReference type="ARBA" id="ARBA00022598"/>
    </source>
</evidence>
<dbReference type="InterPro" id="IPR036928">
    <property type="entry name" value="AS_sf"/>
</dbReference>
<feature type="domain" description="Amidase" evidence="8">
    <location>
        <begin position="19"/>
        <end position="451"/>
    </location>
</feature>
<comment type="similarity">
    <text evidence="1 7">Belongs to the amidase family. GatA subfamily.</text>
</comment>